<dbReference type="EMBL" id="CP060712">
    <property type="protein sequence ID" value="QNN49998.1"/>
    <property type="molecule type" value="Genomic_DNA"/>
</dbReference>
<keyword evidence="4 6" id="KW-1133">Transmembrane helix</keyword>
<dbReference type="Pfam" id="PF03706">
    <property type="entry name" value="LPG_synthase_TM"/>
    <property type="match status" value="1"/>
</dbReference>
<evidence type="ECO:0000256" key="3">
    <source>
        <dbReference type="ARBA" id="ARBA00022692"/>
    </source>
</evidence>
<dbReference type="RefSeq" id="WP_166103389.1">
    <property type="nucleotide sequence ID" value="NZ_BMMY01000002.1"/>
</dbReference>
<feature type="transmembrane region" description="Helical" evidence="6">
    <location>
        <begin position="240"/>
        <end position="263"/>
    </location>
</feature>
<keyword evidence="5 6" id="KW-0472">Membrane</keyword>
<dbReference type="KEGG" id="pei:H9L10_02660"/>
<keyword evidence="3 6" id="KW-0812">Transmembrane</keyword>
<keyword evidence="2" id="KW-1003">Cell membrane</keyword>
<dbReference type="GO" id="GO:0005886">
    <property type="term" value="C:plasma membrane"/>
    <property type="evidence" value="ECO:0007669"/>
    <property type="project" value="UniProtKB-SubCell"/>
</dbReference>
<organism evidence="7 8">
    <name type="scientific">Phycicoccus endophyticus</name>
    <dbReference type="NCBI Taxonomy" id="1690220"/>
    <lineage>
        <taxon>Bacteria</taxon>
        <taxon>Bacillati</taxon>
        <taxon>Actinomycetota</taxon>
        <taxon>Actinomycetes</taxon>
        <taxon>Micrococcales</taxon>
        <taxon>Intrasporangiaceae</taxon>
        <taxon>Phycicoccus</taxon>
    </lineage>
</organism>
<gene>
    <name evidence="7" type="ORF">H9L10_02660</name>
</gene>
<feature type="transmembrane region" description="Helical" evidence="6">
    <location>
        <begin position="201"/>
        <end position="228"/>
    </location>
</feature>
<feature type="transmembrane region" description="Helical" evidence="6">
    <location>
        <begin position="161"/>
        <end position="181"/>
    </location>
</feature>
<evidence type="ECO:0000313" key="8">
    <source>
        <dbReference type="Proteomes" id="UP000515976"/>
    </source>
</evidence>
<evidence type="ECO:0000256" key="5">
    <source>
        <dbReference type="ARBA" id="ARBA00023136"/>
    </source>
</evidence>
<evidence type="ECO:0000256" key="4">
    <source>
        <dbReference type="ARBA" id="ARBA00022989"/>
    </source>
</evidence>
<comment type="subcellular location">
    <subcellularLocation>
        <location evidence="1">Cell membrane</location>
        <topology evidence="1">Multi-pass membrane protein</topology>
    </subcellularLocation>
</comment>
<evidence type="ECO:0000256" key="2">
    <source>
        <dbReference type="ARBA" id="ARBA00022475"/>
    </source>
</evidence>
<accession>A0A7G9R323</accession>
<keyword evidence="8" id="KW-1185">Reference proteome</keyword>
<name>A0A7G9R323_9MICO</name>
<evidence type="ECO:0000256" key="6">
    <source>
        <dbReference type="SAM" id="Phobius"/>
    </source>
</evidence>
<feature type="transmembrane region" description="Helical" evidence="6">
    <location>
        <begin position="49"/>
        <end position="70"/>
    </location>
</feature>
<sequence length="324" mass="34269">MSAPEVRPARRWLTGRAVRIAFYVATAAALVWVVLSIDWSELGTVRLSLPWAAGAIATGMLFRYLGALVWRSVLKGLGADHMPPVRVLAEIYAKTWLARYIPGTAPWIAGKVLLAAEQGISRSRLAVSSVVEAAAKIVASGVVSLVLLALDPRIGEISTALRWLVVLGALVLLLVMTPPVFNRLLAVMFRLLKRGSLVEVGWPVIGTTLTMYGAVQLVSGLANALLVCAILPGTEASDMLFLMGAFGFSAVIGMLTPLVPSGLGTRDASLAVLLLLVMSPPEAALVVLVSRVWNLALDVVFWVVTLLAKRTVHAPADSVGAGAP</sequence>
<feature type="transmembrane region" description="Helical" evidence="6">
    <location>
        <begin position="129"/>
        <end position="149"/>
    </location>
</feature>
<feature type="transmembrane region" description="Helical" evidence="6">
    <location>
        <begin position="20"/>
        <end position="37"/>
    </location>
</feature>
<evidence type="ECO:0000313" key="7">
    <source>
        <dbReference type="EMBL" id="QNN49998.1"/>
    </source>
</evidence>
<reference evidence="7 8" key="1">
    <citation type="submission" date="2020-08" db="EMBL/GenBank/DDBJ databases">
        <title>Genome sequence of Phycicoccus endophyticus JCM 31784T.</title>
        <authorList>
            <person name="Hyun D.-W."/>
            <person name="Bae J.-W."/>
        </authorList>
    </citation>
    <scope>NUCLEOTIDE SEQUENCE [LARGE SCALE GENOMIC DNA]</scope>
    <source>
        <strain evidence="7 8">JCM 31784</strain>
    </source>
</reference>
<evidence type="ECO:0000256" key="1">
    <source>
        <dbReference type="ARBA" id="ARBA00004651"/>
    </source>
</evidence>
<dbReference type="InterPro" id="IPR022791">
    <property type="entry name" value="L-PG_synthase/AglD"/>
</dbReference>
<proteinExistence type="predicted"/>
<dbReference type="Proteomes" id="UP000515976">
    <property type="component" value="Chromosome"/>
</dbReference>
<dbReference type="AlphaFoldDB" id="A0A7G9R323"/>
<protein>
    <submittedName>
        <fullName evidence="7">Flippase-like domain-containing protein</fullName>
    </submittedName>
</protein>